<dbReference type="SUPFAM" id="SSF48371">
    <property type="entry name" value="ARM repeat"/>
    <property type="match status" value="1"/>
</dbReference>
<dbReference type="Proteomes" id="UP000030680">
    <property type="component" value="Unassembled WGS sequence"/>
</dbReference>
<dbReference type="Gramene" id="EME31712">
    <property type="protein sequence ID" value="EME31712"/>
    <property type="gene ID" value="Gasu_10910"/>
</dbReference>
<dbReference type="OrthoDB" id="10331002at2759"/>
<evidence type="ECO:0000313" key="3">
    <source>
        <dbReference type="Proteomes" id="UP000030680"/>
    </source>
</evidence>
<proteinExistence type="predicted"/>
<organism evidence="2 3">
    <name type="scientific">Galdieria sulphuraria</name>
    <name type="common">Red alga</name>
    <dbReference type="NCBI Taxonomy" id="130081"/>
    <lineage>
        <taxon>Eukaryota</taxon>
        <taxon>Rhodophyta</taxon>
        <taxon>Bangiophyceae</taxon>
        <taxon>Galdieriales</taxon>
        <taxon>Galdieriaceae</taxon>
        <taxon>Galdieria</taxon>
    </lineage>
</organism>
<feature type="compositionally biased region" description="Polar residues" evidence="1">
    <location>
        <begin position="10"/>
        <end position="22"/>
    </location>
</feature>
<dbReference type="EMBL" id="KB454490">
    <property type="protein sequence ID" value="EME31712.1"/>
    <property type="molecule type" value="Genomic_DNA"/>
</dbReference>
<dbReference type="InterPro" id="IPR000225">
    <property type="entry name" value="Armadillo"/>
</dbReference>
<dbReference type="SMART" id="SM00185">
    <property type="entry name" value="ARM"/>
    <property type="match status" value="3"/>
</dbReference>
<dbReference type="RefSeq" id="XP_005708232.1">
    <property type="nucleotide sequence ID" value="XM_005708175.1"/>
</dbReference>
<keyword evidence="3" id="KW-1185">Reference proteome</keyword>
<dbReference type="KEGG" id="gsl:Gasu_10910"/>
<gene>
    <name evidence="2" type="ORF">Gasu_10910</name>
</gene>
<evidence type="ECO:0000256" key="1">
    <source>
        <dbReference type="SAM" id="MobiDB-lite"/>
    </source>
</evidence>
<sequence length="870" mass="96360">MASSYKRFMSIQQKKQNQSTPKPSRRHSNPENHSSSTKDTPPIKGNITDASGNTVGDRFSTSSQRGSHENDYLRSNMFQRETKKDNLSRNSSYSGSRSSQNPEIAESLGKLEEYKLLSPYIPQKLSPTSYTDKISSPSTILPKNYTSNSTIDKAEGQTHPNLVPRTSDVLQNELNNEVKNTEEHVLTEKFSNRNELGGLISEYKANYVVSPGPRTRSFIDTSTDVASKSSMLDNSRSFIVDVRSAEESQVLSLKASSRHTSTQGSAIAQGLNDDRQKGSATSLIELAEKYLVQGNCVRFHFLKDLLCMTAYLEYNTTSRELFRIASASSDADDEERILFVQNGFVPKLVEIFDREYNVSEGTNVVEKVHVASIAGNLALTEANEEVIAASGLLERFIFVIKALSPYNSLDHLTLNFLQECCRAIRNLSENTTTMSMILQSDTISNFTLLVANVCKQSHSCVTEAVAAMRNLCRSEECRSQLVESKGVTIVCNILSEQGNTSPTKLNAELVSQICSFLAEIAIDNRAAKQLVSHEAVFLLLVQNMGSNIPEVAFESIRAIANCFASEGAQKKFSRGGIVEQVISKLEKSVEVVFGSPGDKQEIDISLRIAIAIEASRALANLALGFIREDYSKAISVAKTCAEIILNEEEENFPAPIINVLFELRGECLRCVANLSENSTICIELSKHLLSHANQNVLNMFLRKCIQYCGETFRDDAARLISNLLEIPCLESESSVLCRLGNVLSEINGDHGFIPDQNTSSVLIPFLNSFTLDMKVDKDFHESEDSQANNTKVASRLPKNCVEQDVNITGPLETFIEELHRLKEFCKRAEKALQKGLVRQKVSIDTLASAFEQVCATRECLDKLFTDPSCS</sequence>
<feature type="compositionally biased region" description="Low complexity" evidence="1">
    <location>
        <begin position="88"/>
        <end position="99"/>
    </location>
</feature>
<dbReference type="GeneID" id="17090339"/>
<accession>M2XNE5</accession>
<feature type="compositionally biased region" description="Polar residues" evidence="1">
    <location>
        <begin position="48"/>
        <end position="65"/>
    </location>
</feature>
<name>M2XNE5_GALSU</name>
<dbReference type="AlphaFoldDB" id="M2XNE5"/>
<dbReference type="InterPro" id="IPR011989">
    <property type="entry name" value="ARM-like"/>
</dbReference>
<evidence type="ECO:0000313" key="2">
    <source>
        <dbReference type="EMBL" id="EME31712.1"/>
    </source>
</evidence>
<reference evidence="3" key="1">
    <citation type="journal article" date="2013" name="Science">
        <title>Gene transfer from bacteria and archaea facilitated evolution of an extremophilic eukaryote.</title>
        <authorList>
            <person name="Schonknecht G."/>
            <person name="Chen W.H."/>
            <person name="Ternes C.M."/>
            <person name="Barbier G.G."/>
            <person name="Shrestha R.P."/>
            <person name="Stanke M."/>
            <person name="Brautigam A."/>
            <person name="Baker B.J."/>
            <person name="Banfield J.F."/>
            <person name="Garavito R.M."/>
            <person name="Carr K."/>
            <person name="Wilkerson C."/>
            <person name="Rensing S.A."/>
            <person name="Gagneul D."/>
            <person name="Dickenson N.E."/>
            <person name="Oesterhelt C."/>
            <person name="Lercher M.J."/>
            <person name="Weber A.P."/>
        </authorList>
    </citation>
    <scope>NUCLEOTIDE SEQUENCE [LARGE SCALE GENOMIC DNA]</scope>
    <source>
        <strain evidence="3">074W</strain>
    </source>
</reference>
<dbReference type="Gene3D" id="1.25.10.10">
    <property type="entry name" value="Leucine-rich Repeat Variant"/>
    <property type="match status" value="2"/>
</dbReference>
<protein>
    <submittedName>
        <fullName evidence="2">Uncharacterized protein</fullName>
    </submittedName>
</protein>
<dbReference type="InterPro" id="IPR016024">
    <property type="entry name" value="ARM-type_fold"/>
</dbReference>
<feature type="region of interest" description="Disordered" evidence="1">
    <location>
        <begin position="1"/>
        <end position="104"/>
    </location>
</feature>